<dbReference type="Gene3D" id="3.30.200.20">
    <property type="entry name" value="Phosphorylase Kinase, domain 1"/>
    <property type="match status" value="1"/>
</dbReference>
<dbReference type="GO" id="GO:0004672">
    <property type="term" value="F:protein kinase activity"/>
    <property type="evidence" value="ECO:0007669"/>
    <property type="project" value="InterPro"/>
</dbReference>
<name>A0A090AIX5_9GAMM</name>
<dbReference type="Pfam" id="PF08448">
    <property type="entry name" value="PAS_4"/>
    <property type="match status" value="1"/>
</dbReference>
<dbReference type="SMART" id="SM00267">
    <property type="entry name" value="GGDEF"/>
    <property type="match status" value="1"/>
</dbReference>
<keyword evidence="7" id="KW-0808">Transferase</keyword>
<dbReference type="Gene3D" id="3.30.70.270">
    <property type="match status" value="1"/>
</dbReference>
<dbReference type="InterPro" id="IPR011009">
    <property type="entry name" value="Kinase-like_dom_sf"/>
</dbReference>
<dbReference type="InterPro" id="IPR000014">
    <property type="entry name" value="PAS"/>
</dbReference>
<dbReference type="PROSITE" id="PS50011">
    <property type="entry name" value="PROTEIN_KINASE_DOM"/>
    <property type="match status" value="1"/>
</dbReference>
<evidence type="ECO:0000259" key="6">
    <source>
        <dbReference type="PROSITE" id="PS50887"/>
    </source>
</evidence>
<proteinExistence type="predicted"/>
<dbReference type="GO" id="GO:0005524">
    <property type="term" value="F:ATP binding"/>
    <property type="evidence" value="ECO:0007669"/>
    <property type="project" value="InterPro"/>
</dbReference>
<dbReference type="SMART" id="SM00065">
    <property type="entry name" value="GAF"/>
    <property type="match status" value="1"/>
</dbReference>
<dbReference type="SUPFAM" id="SSF55785">
    <property type="entry name" value="PYP-like sensor domain (PAS domain)"/>
    <property type="match status" value="1"/>
</dbReference>
<gene>
    <name evidence="7" type="ORF">THII_3042</name>
</gene>
<dbReference type="HOGENOM" id="CLU_000445_34_2_6"/>
<dbReference type="Pfam" id="PF13191">
    <property type="entry name" value="AAA_16"/>
    <property type="match status" value="1"/>
</dbReference>
<dbReference type="Pfam" id="PF01590">
    <property type="entry name" value="GAF"/>
    <property type="match status" value="1"/>
</dbReference>
<dbReference type="InterPro" id="IPR041664">
    <property type="entry name" value="AAA_16"/>
</dbReference>
<evidence type="ECO:0000256" key="1">
    <source>
        <dbReference type="ARBA" id="ARBA00001946"/>
    </source>
</evidence>
<dbReference type="CDD" id="cd00130">
    <property type="entry name" value="PAS"/>
    <property type="match status" value="1"/>
</dbReference>
<dbReference type="InterPro" id="IPR053159">
    <property type="entry name" value="Hybrid_Histidine_Kinase"/>
</dbReference>
<dbReference type="EMBL" id="AP014633">
    <property type="protein sequence ID" value="BAP57339.1"/>
    <property type="molecule type" value="Genomic_DNA"/>
</dbReference>
<keyword evidence="7" id="KW-0418">Kinase</keyword>
<dbReference type="SMART" id="SM00091">
    <property type="entry name" value="PAS"/>
    <property type="match status" value="1"/>
</dbReference>
<dbReference type="SUPFAM" id="SSF55073">
    <property type="entry name" value="Nucleotide cyclase"/>
    <property type="match status" value="1"/>
</dbReference>
<dbReference type="InterPro" id="IPR000719">
    <property type="entry name" value="Prot_kinase_dom"/>
</dbReference>
<feature type="domain" description="Protein kinase" evidence="3">
    <location>
        <begin position="7"/>
        <end position="270"/>
    </location>
</feature>
<dbReference type="NCBIfam" id="TIGR00254">
    <property type="entry name" value="GGDEF"/>
    <property type="match status" value="1"/>
</dbReference>
<evidence type="ECO:0000259" key="5">
    <source>
        <dbReference type="PROSITE" id="PS50113"/>
    </source>
</evidence>
<dbReference type="SUPFAM" id="SSF52540">
    <property type="entry name" value="P-loop containing nucleoside triphosphate hydrolases"/>
    <property type="match status" value="1"/>
</dbReference>
<dbReference type="Gene3D" id="3.30.450.40">
    <property type="match status" value="1"/>
</dbReference>
<dbReference type="PANTHER" id="PTHR43642">
    <property type="entry name" value="HYBRID SIGNAL TRANSDUCTION HISTIDINE KINASE G"/>
    <property type="match status" value="1"/>
</dbReference>
<feature type="domain" description="GGDEF" evidence="6">
    <location>
        <begin position="1688"/>
        <end position="1823"/>
    </location>
</feature>
<dbReference type="CDD" id="cd01949">
    <property type="entry name" value="GGDEF"/>
    <property type="match status" value="1"/>
</dbReference>
<sequence length="1823" mass="208870">MITLSHYQNLSKIYESSKSLIFRGMDSKNNQSVILKVLKENYPSPVELSRYQQEYEMIYRLNLPGIIKTYGLESYQNTLLIVLEDFGGESLKQWLSNRVLKLKEFLPIAIAIAENLADLQAVQVIHKDINPNNIVFNPTTHQLKLIDFGISTRLPHENPLLINPNQLEGTLPYISPEQTGRMNRVLDYRTDLYSLGVTYYEMLTGQLPFNAVTPVEWVHCHIAKTPVAVNQVNPKIPRLIADIVMKLMAKNAEDRYQSALGLKQDLQACLKQIQRLKPNQDFYFKLGAQDFSNQFQIPQKLYGREAEIKTLLQAFEQVTQPINNQGGEMILITGYSGVGKSALVNEIYKPITEKQGYFAAGKFDQYQRSIPYFAFTQAFNHFCHYLLTESSEILQQWRKKIAAAVGANGQVLVEVIPHLEFIIGRQPSVAPVSFQEAQNRFNLVLQRFFQVLCQPQHPFVLFIDDLQWADSASLHLLKCLMMDPDNRSFLIIGAYRDNEVDLTHPLQATIRELQQSQVIIQTIVLANLAFNDVNQLIADTLHYPPHQVQLLAKLVYEKTQGNAFFTREFFKSLYEQALLTFEVENQQWHWRLNEIAATAMTDNVVELMAQKIERLSPASQEIMKLAACIGNQFDLKTLSTLCPHPQLMLKHLWQAIVEGLLIPLDENYKPTEKITPGILNSQVKFQHDRVHQAAYSLLAEPTKPIIHRRIGQLLLTDFSELEERLFEIVDHLNIGQPLITDDLEQIELVKLNLYAAQKAKAATAYVAAQDYLTIARQYLTNYSWNLYYYLTLAVYQESAEIAYLNGQFADSEAFIQLILEHARTSLDKAEIYKLLIVQYTLTAKYAQAIQIGREALHYLDMELPLPPHLKRTFIQEIKLAEQQLANRSVSSLLFQPPVVNYKIIMTIKLLRYIALPAYFSDQDLWTVIIMKNVNLCLQHGHVPESAPTFCAYGMILGALFQKYQLAYEFGLVATELSQKFNRNQCQAYTMMGIFLLPWVKHLPSTHAICHEAYQAGLESGDLQYVGYLLAWQLFHRFYQGTNLPQVLEEAEQGLVFTQKTNNQLATDIIFGIQRVVYQLQGLDIQPLLSESLYLDRCQQHQNLIGFYYILQTQLWYLHHQPVKALEYAQQAEEKLEFIRSFISRAEHNFYYSLTLIALYPQVNLPLQQRYWQQLEINQAQMQIWLTHCPANFQHQYELVAAEMARLAGQELQAIGRYQQAIQSAKQQGFIHNQALANELAAQFWLSKGFESYAQIHVIEAHYSYQIWGALQKISELEQAFPHWLSQKKIPNTTTSYLNTIMGTFVTQQPNDLLDLESIMKAAQSLSGEIILRQLLEKLMHIVIENAGAEKGLLILPQHGNWFIEAESHLNNPKVTVLQSITLETNQLCTAIVHYVTRIQQPVVLHDATQNDQFAHDPYIVMQRPRSILCLPLLNQGQLTGLLYLENNLIVGAFTPARLEVLKLLSAQMAISIENAKLYAELHESETRLAQFLEAIPVGLFVVEAHGQPCYVNQRAQQILGQGILATTTVEQLPSIYQIYLAGTEQLYPGNRQPLTQALYGKSTTVDDMEVHRGNQIIPIEVWGTPILGENSQVTYALAAFQDITERKQREIERMRFIQEREAKNVALQMNKQLQQEILDRQRVEVALAQANQQLTRLATLDELTQIANRRRLDEYLNLEWQRMMREQKPLAFILCDVDYFKRYNDTYGHQAGDECLQLVAMAMNCAVKRPGDLVARYGGEEFALILPNTNREGAVQVALLIQDHLNQLQIEHVHSEVSPHVTLSIGISTTIPMQNTSPNWLINMADKALYEAKRQGRNGIVLL</sequence>
<dbReference type="InterPro" id="IPR003018">
    <property type="entry name" value="GAF"/>
</dbReference>
<evidence type="ECO:0000259" key="4">
    <source>
        <dbReference type="PROSITE" id="PS50112"/>
    </source>
</evidence>
<dbReference type="GO" id="GO:0016020">
    <property type="term" value="C:membrane"/>
    <property type="evidence" value="ECO:0007669"/>
    <property type="project" value="UniProtKB-SubCell"/>
</dbReference>
<dbReference type="STRING" id="40754.THII_3042"/>
<dbReference type="SUPFAM" id="SSF56112">
    <property type="entry name" value="Protein kinase-like (PK-like)"/>
    <property type="match status" value="1"/>
</dbReference>
<dbReference type="Gene3D" id="3.40.50.300">
    <property type="entry name" value="P-loop containing nucleotide triphosphate hydrolases"/>
    <property type="match status" value="1"/>
</dbReference>
<dbReference type="CDD" id="cd14014">
    <property type="entry name" value="STKc_PknB_like"/>
    <property type="match status" value="1"/>
</dbReference>
<dbReference type="PROSITE" id="PS50887">
    <property type="entry name" value="GGDEF"/>
    <property type="match status" value="1"/>
</dbReference>
<feature type="domain" description="PAS" evidence="4">
    <location>
        <begin position="1484"/>
        <end position="1520"/>
    </location>
</feature>
<dbReference type="Pfam" id="PF00990">
    <property type="entry name" value="GGDEF"/>
    <property type="match status" value="1"/>
</dbReference>
<organism evidence="7 8">
    <name type="scientific">Thioploca ingrica</name>
    <dbReference type="NCBI Taxonomy" id="40754"/>
    <lineage>
        <taxon>Bacteria</taxon>
        <taxon>Pseudomonadati</taxon>
        <taxon>Pseudomonadota</taxon>
        <taxon>Gammaproteobacteria</taxon>
        <taxon>Thiotrichales</taxon>
        <taxon>Thiotrichaceae</taxon>
        <taxon>Thioploca</taxon>
    </lineage>
</organism>
<dbReference type="InterPro" id="IPR027417">
    <property type="entry name" value="P-loop_NTPase"/>
</dbReference>
<dbReference type="Proteomes" id="UP000031623">
    <property type="component" value="Chromosome"/>
</dbReference>
<comment type="subcellular location">
    <subcellularLocation>
        <location evidence="2">Membrane</location>
        <topology evidence="2">Single-pass membrane protein</topology>
    </subcellularLocation>
</comment>
<dbReference type="KEGG" id="tig:THII_3042"/>
<protein>
    <submittedName>
        <fullName evidence="7">Two-component sensor serine/threonine kinase</fullName>
    </submittedName>
</protein>
<evidence type="ECO:0000313" key="7">
    <source>
        <dbReference type="EMBL" id="BAP57339.1"/>
    </source>
</evidence>
<dbReference type="Gene3D" id="1.10.510.10">
    <property type="entry name" value="Transferase(Phosphotransferase) domain 1"/>
    <property type="match status" value="1"/>
</dbReference>
<dbReference type="InterPro" id="IPR000700">
    <property type="entry name" value="PAS-assoc_C"/>
</dbReference>
<dbReference type="PROSITE" id="PS50113">
    <property type="entry name" value="PAC"/>
    <property type="match status" value="1"/>
</dbReference>
<dbReference type="OrthoDB" id="9801841at2"/>
<dbReference type="InterPro" id="IPR035965">
    <property type="entry name" value="PAS-like_dom_sf"/>
</dbReference>
<dbReference type="Pfam" id="PF00069">
    <property type="entry name" value="Pkinase"/>
    <property type="match status" value="1"/>
</dbReference>
<dbReference type="InterPro" id="IPR013656">
    <property type="entry name" value="PAS_4"/>
</dbReference>
<dbReference type="PANTHER" id="PTHR43642:SF1">
    <property type="entry name" value="HYBRID SIGNAL TRANSDUCTION HISTIDINE KINASE G"/>
    <property type="match status" value="1"/>
</dbReference>
<evidence type="ECO:0000313" key="8">
    <source>
        <dbReference type="Proteomes" id="UP000031623"/>
    </source>
</evidence>
<feature type="domain" description="PAC" evidence="5">
    <location>
        <begin position="1563"/>
        <end position="1615"/>
    </location>
</feature>
<reference evidence="7" key="1">
    <citation type="journal article" date="2014" name="ISME J.">
        <title>Ecophysiology of Thioploca ingrica as revealed by the complete genome sequence supplemented with proteomic evidence.</title>
        <authorList>
            <person name="Kojima H."/>
            <person name="Ogura Y."/>
            <person name="Yamamoto N."/>
            <person name="Togashi T."/>
            <person name="Mori H."/>
            <person name="Watanabe T."/>
            <person name="Nemoto F."/>
            <person name="Kurokawa K."/>
            <person name="Hayashi T."/>
            <person name="Fukui M."/>
        </authorList>
    </citation>
    <scope>NUCLEOTIDE SEQUENCE [LARGE SCALE GENOMIC DNA]</scope>
</reference>
<dbReference type="InterPro" id="IPR029787">
    <property type="entry name" value="Nucleotide_cyclase"/>
</dbReference>
<comment type="cofactor">
    <cofactor evidence="1">
        <name>Mg(2+)</name>
        <dbReference type="ChEBI" id="CHEBI:18420"/>
    </cofactor>
</comment>
<dbReference type="Gene3D" id="3.30.450.20">
    <property type="entry name" value="PAS domain"/>
    <property type="match status" value="1"/>
</dbReference>
<evidence type="ECO:0000259" key="3">
    <source>
        <dbReference type="PROSITE" id="PS50011"/>
    </source>
</evidence>
<dbReference type="FunFam" id="3.30.70.270:FF:000001">
    <property type="entry name" value="Diguanylate cyclase domain protein"/>
    <property type="match status" value="1"/>
</dbReference>
<dbReference type="InterPro" id="IPR000160">
    <property type="entry name" value="GGDEF_dom"/>
</dbReference>
<dbReference type="SUPFAM" id="SSF55781">
    <property type="entry name" value="GAF domain-like"/>
    <property type="match status" value="1"/>
</dbReference>
<dbReference type="InterPro" id="IPR029016">
    <property type="entry name" value="GAF-like_dom_sf"/>
</dbReference>
<dbReference type="InterPro" id="IPR043128">
    <property type="entry name" value="Rev_trsase/Diguanyl_cyclase"/>
</dbReference>
<dbReference type="NCBIfam" id="TIGR00229">
    <property type="entry name" value="sensory_box"/>
    <property type="match status" value="1"/>
</dbReference>
<evidence type="ECO:0000256" key="2">
    <source>
        <dbReference type="ARBA" id="ARBA00004167"/>
    </source>
</evidence>
<keyword evidence="8" id="KW-1185">Reference proteome</keyword>
<accession>A0A090AIX5</accession>
<dbReference type="PROSITE" id="PS50112">
    <property type="entry name" value="PAS"/>
    <property type="match status" value="1"/>
</dbReference>